<comment type="caution">
    <text evidence="2">The sequence shown here is derived from an EMBL/GenBank/DDBJ whole genome shotgun (WGS) entry which is preliminary data.</text>
</comment>
<name>A0A7W7CA42_9PSEU</name>
<dbReference type="Pfam" id="PF13560">
    <property type="entry name" value="HTH_31"/>
    <property type="match status" value="1"/>
</dbReference>
<accession>A0A7W7CA42</accession>
<dbReference type="InterPro" id="IPR001387">
    <property type="entry name" value="Cro/C1-type_HTH"/>
</dbReference>
<evidence type="ECO:0000313" key="2">
    <source>
        <dbReference type="EMBL" id="MBB4677338.1"/>
    </source>
</evidence>
<keyword evidence="3" id="KW-1185">Reference proteome</keyword>
<dbReference type="Proteomes" id="UP000533598">
    <property type="component" value="Unassembled WGS sequence"/>
</dbReference>
<dbReference type="SUPFAM" id="SSF47413">
    <property type="entry name" value="lambda repressor-like DNA-binding domains"/>
    <property type="match status" value="1"/>
</dbReference>
<reference evidence="2 3" key="1">
    <citation type="submission" date="2020-08" db="EMBL/GenBank/DDBJ databases">
        <title>Sequencing the genomes of 1000 actinobacteria strains.</title>
        <authorList>
            <person name="Klenk H.-P."/>
        </authorList>
    </citation>
    <scope>NUCLEOTIDE SEQUENCE [LARGE SCALE GENOMIC DNA]</scope>
    <source>
        <strain evidence="2 3">DSM 44230</strain>
    </source>
</reference>
<dbReference type="PANTHER" id="PTHR35010:SF2">
    <property type="entry name" value="BLL4672 PROTEIN"/>
    <property type="match status" value="1"/>
</dbReference>
<proteinExistence type="predicted"/>
<feature type="domain" description="HTH cro/C1-type" evidence="1">
    <location>
        <begin position="34"/>
        <end position="81"/>
    </location>
</feature>
<organism evidence="2 3">
    <name type="scientific">Crossiella cryophila</name>
    <dbReference type="NCBI Taxonomy" id="43355"/>
    <lineage>
        <taxon>Bacteria</taxon>
        <taxon>Bacillati</taxon>
        <taxon>Actinomycetota</taxon>
        <taxon>Actinomycetes</taxon>
        <taxon>Pseudonocardiales</taxon>
        <taxon>Pseudonocardiaceae</taxon>
        <taxon>Crossiella</taxon>
    </lineage>
</organism>
<dbReference type="GO" id="GO:0003677">
    <property type="term" value="F:DNA binding"/>
    <property type="evidence" value="ECO:0007669"/>
    <property type="project" value="InterPro"/>
</dbReference>
<sequence length="293" mass="32055">MDTVLGEFLRSRRARLTPAEAGIADYGDRRRVPGLRREELARLAGVSAGYYTRLEQGQSQHASEAVLDALANALRLDQDERAHLHTLARPAPKARRRGRPERLQPHLRTLVATLNVPALILGRHTDILTWNPLAHALLAAHLDPAAPDTPATRPNWARLFFLDPHLRELFGDWAGKARDTVADLRRIAGHHQGDPALAELIGELTLSSPEFTALWSGHPVRDCASHSRDYRHPVLGRLTLTDDLLTLPDTEGQRLVLFHAEPGSASATALELLGGTLLTPAAAPAPAPRHHPG</sequence>
<dbReference type="Gene3D" id="1.10.260.40">
    <property type="entry name" value="lambda repressor-like DNA-binding domains"/>
    <property type="match status" value="1"/>
</dbReference>
<dbReference type="AlphaFoldDB" id="A0A7W7CA42"/>
<gene>
    <name evidence="2" type="ORF">HNR67_003456</name>
</gene>
<dbReference type="InterPro" id="IPR041413">
    <property type="entry name" value="MLTR_LBD"/>
</dbReference>
<dbReference type="SMART" id="SM00530">
    <property type="entry name" value="HTH_XRE"/>
    <property type="match status" value="1"/>
</dbReference>
<dbReference type="CDD" id="cd00093">
    <property type="entry name" value="HTH_XRE"/>
    <property type="match status" value="1"/>
</dbReference>
<dbReference type="EMBL" id="JACHMH010000001">
    <property type="protein sequence ID" value="MBB4677338.1"/>
    <property type="molecule type" value="Genomic_DNA"/>
</dbReference>
<evidence type="ECO:0000313" key="3">
    <source>
        <dbReference type="Proteomes" id="UP000533598"/>
    </source>
</evidence>
<dbReference type="PANTHER" id="PTHR35010">
    <property type="entry name" value="BLL4672 PROTEIN-RELATED"/>
    <property type="match status" value="1"/>
</dbReference>
<protein>
    <submittedName>
        <fullName evidence="2">Transcriptional regulator with XRE-family HTH domain</fullName>
    </submittedName>
</protein>
<dbReference type="PROSITE" id="PS50943">
    <property type="entry name" value="HTH_CROC1"/>
    <property type="match status" value="1"/>
</dbReference>
<dbReference type="Gene3D" id="3.30.450.180">
    <property type="match status" value="1"/>
</dbReference>
<dbReference type="InterPro" id="IPR010982">
    <property type="entry name" value="Lambda_DNA-bd_dom_sf"/>
</dbReference>
<dbReference type="RefSeq" id="WP_185003302.1">
    <property type="nucleotide sequence ID" value="NZ_BAAAUI010000032.1"/>
</dbReference>
<evidence type="ECO:0000259" key="1">
    <source>
        <dbReference type="PROSITE" id="PS50943"/>
    </source>
</evidence>
<dbReference type="Pfam" id="PF17765">
    <property type="entry name" value="MLTR_LBD"/>
    <property type="match status" value="1"/>
</dbReference>